<protein>
    <submittedName>
        <fullName evidence="4">Phosphoglycerate mutase</fullName>
    </submittedName>
</protein>
<dbReference type="InterPro" id="IPR003094">
    <property type="entry name" value="6Pfruct_kin"/>
</dbReference>
<dbReference type="PANTHER" id="PTHR10606">
    <property type="entry name" value="6-PHOSPHOFRUCTO-2-KINASE/FRUCTOSE-2,6-BISPHOSPHATASE"/>
    <property type="match status" value="1"/>
</dbReference>
<evidence type="ECO:0000259" key="3">
    <source>
        <dbReference type="Pfam" id="PF01591"/>
    </source>
</evidence>
<dbReference type="PANTHER" id="PTHR10606:SF44">
    <property type="entry name" value="6-PHOSPHOFRUCTO 2-KINASE_FRUCTOSE 2,6-BISPHOSPHATASE LONG FORM"/>
    <property type="match status" value="1"/>
</dbReference>
<dbReference type="SMART" id="SM00855">
    <property type="entry name" value="PGAM"/>
    <property type="match status" value="1"/>
</dbReference>
<dbReference type="GO" id="GO:0003873">
    <property type="term" value="F:6-phosphofructo-2-kinase activity"/>
    <property type="evidence" value="ECO:0007669"/>
    <property type="project" value="InterPro"/>
</dbReference>
<dbReference type="GO" id="GO:0004331">
    <property type="term" value="F:fructose-2,6-bisphosphate 2-phosphatase activity"/>
    <property type="evidence" value="ECO:0007669"/>
    <property type="project" value="TreeGrafter"/>
</dbReference>
<feature type="domain" description="6-phosphofructo-2-kinase" evidence="3">
    <location>
        <begin position="2"/>
        <end position="170"/>
    </location>
</feature>
<organism evidence="4">
    <name type="scientific">uncultured Desulfovibrio sp</name>
    <dbReference type="NCBI Taxonomy" id="167968"/>
    <lineage>
        <taxon>Bacteria</taxon>
        <taxon>Pseudomonadati</taxon>
        <taxon>Thermodesulfobacteriota</taxon>
        <taxon>Desulfovibrionia</taxon>
        <taxon>Desulfovibrionales</taxon>
        <taxon>Desulfovibrionaceae</taxon>
        <taxon>Desulfovibrio</taxon>
        <taxon>environmental samples</taxon>
    </lineage>
</organism>
<dbReference type="InterPro" id="IPR013078">
    <property type="entry name" value="His_Pase_superF_clade-1"/>
</dbReference>
<dbReference type="AlphaFoldDB" id="A0A212JJY3"/>
<dbReference type="SUPFAM" id="SSF52540">
    <property type="entry name" value="P-loop containing nucleoside triphosphate hydrolases"/>
    <property type="match status" value="1"/>
</dbReference>
<keyword evidence="2" id="KW-0067">ATP-binding</keyword>
<dbReference type="Gene3D" id="3.40.50.1240">
    <property type="entry name" value="Phosphoglycerate mutase-like"/>
    <property type="match status" value="1"/>
</dbReference>
<dbReference type="PRINTS" id="PR00991">
    <property type="entry name" value="6PFRUCTKNASE"/>
</dbReference>
<evidence type="ECO:0000256" key="2">
    <source>
        <dbReference type="ARBA" id="ARBA00022840"/>
    </source>
</evidence>
<dbReference type="GO" id="GO:0005829">
    <property type="term" value="C:cytosol"/>
    <property type="evidence" value="ECO:0007669"/>
    <property type="project" value="TreeGrafter"/>
</dbReference>
<dbReference type="EMBL" id="FLUP01000001">
    <property type="protein sequence ID" value="SBV99727.1"/>
    <property type="molecule type" value="Genomic_DNA"/>
</dbReference>
<dbReference type="Gene3D" id="3.40.50.300">
    <property type="entry name" value="P-loop containing nucleotide triphosphate hydrolases"/>
    <property type="match status" value="1"/>
</dbReference>
<dbReference type="GO" id="GO:0005524">
    <property type="term" value="F:ATP binding"/>
    <property type="evidence" value="ECO:0007669"/>
    <property type="project" value="UniProtKB-KW"/>
</dbReference>
<dbReference type="SUPFAM" id="SSF53254">
    <property type="entry name" value="Phosphoglycerate mutase-like"/>
    <property type="match status" value="1"/>
</dbReference>
<dbReference type="InterPro" id="IPR027417">
    <property type="entry name" value="P-loop_NTPase"/>
</dbReference>
<dbReference type="Pfam" id="PF01591">
    <property type="entry name" value="6PF2K"/>
    <property type="match status" value="1"/>
</dbReference>
<dbReference type="GO" id="GO:0006000">
    <property type="term" value="P:fructose metabolic process"/>
    <property type="evidence" value="ECO:0007669"/>
    <property type="project" value="InterPro"/>
</dbReference>
<evidence type="ECO:0000256" key="1">
    <source>
        <dbReference type="ARBA" id="ARBA00022741"/>
    </source>
</evidence>
<dbReference type="GO" id="GO:0006003">
    <property type="term" value="P:fructose 2,6-bisphosphate metabolic process"/>
    <property type="evidence" value="ECO:0007669"/>
    <property type="project" value="InterPro"/>
</dbReference>
<dbReference type="InterPro" id="IPR001345">
    <property type="entry name" value="PG/BPGM_mutase_AS"/>
</dbReference>
<dbReference type="PIRSF" id="PIRSF000709">
    <property type="entry name" value="6PFK_2-Ptase"/>
    <property type="match status" value="1"/>
</dbReference>
<name>A0A212JJY3_9BACT</name>
<reference evidence="4" key="1">
    <citation type="submission" date="2016-04" db="EMBL/GenBank/DDBJ databases">
        <authorList>
            <person name="Evans L.H."/>
            <person name="Alamgir A."/>
            <person name="Owens N."/>
            <person name="Weber N.D."/>
            <person name="Virtaneva K."/>
            <person name="Barbian K."/>
            <person name="Babar A."/>
            <person name="Rosenke K."/>
        </authorList>
    </citation>
    <scope>NUCLEOTIDE SEQUENCE</scope>
    <source>
        <strain evidence="4">92-2</strain>
    </source>
</reference>
<evidence type="ECO:0000313" key="4">
    <source>
        <dbReference type="EMBL" id="SBV99727.1"/>
    </source>
</evidence>
<dbReference type="Pfam" id="PF00300">
    <property type="entry name" value="His_Phos_1"/>
    <property type="match status" value="1"/>
</dbReference>
<dbReference type="RefSeq" id="WP_192112214.1">
    <property type="nucleotide sequence ID" value="NZ_CAKSVL010000002.1"/>
</dbReference>
<sequence>MQKLYVAMVGLPARGKSTLAKRIRDGLVTEGIAAKLFNNGDMRRALIGAESTDPNFYDPNNKLGREAREMICMRNMEIAREWLAKDGEVAILDATNVSRARRHLIETTLTDYPVLFVECVNEDQLLLNACIRRKTTLPEYASYTEEEALASFMKRISYYETIYEPLQDEKYWLRVDSTANRILDERPCESSPYYPAIREMVVSVWIQCLYLARHGQTEFNLRGRIGGDPPLTATGRAQALALAAHLRDKPIEWVFTSTRIRSHETATPLLTERPEAHAMAFKEFDEIWAGDCEGMLYSEIRERMPEVTQGRNACKYTYTYPNGESYALLRERVQRGLRRALFLAGDAPLIIVGHQAINRVLLSLFLRQRNEDVPFIYIPQNQYYHISLTPRRKVFERVPYDGGRGASLLAE</sequence>
<accession>A0A212JJY3</accession>
<keyword evidence="1" id="KW-0547">Nucleotide-binding</keyword>
<gene>
    <name evidence="4" type="ORF">KM92DES2_11263</name>
</gene>
<dbReference type="CDD" id="cd07067">
    <property type="entry name" value="HP_PGM_like"/>
    <property type="match status" value="1"/>
</dbReference>
<proteinExistence type="predicted"/>
<dbReference type="PROSITE" id="PS00175">
    <property type="entry name" value="PG_MUTASE"/>
    <property type="match status" value="1"/>
</dbReference>
<dbReference type="InterPro" id="IPR013079">
    <property type="entry name" value="6Phosfructo_kin"/>
</dbReference>
<dbReference type="InterPro" id="IPR029033">
    <property type="entry name" value="His_PPase_superfam"/>
</dbReference>